<dbReference type="Gene3D" id="3.40.50.10860">
    <property type="entry name" value="Leucine Dehydrogenase, chain A, domain 1"/>
    <property type="match status" value="1"/>
</dbReference>
<comment type="similarity">
    <text evidence="7">Belongs to the shikimate dehydrogenase family.</text>
</comment>
<dbReference type="NCBIfam" id="TIGR00507">
    <property type="entry name" value="aroE"/>
    <property type="match status" value="1"/>
</dbReference>
<accession>A0ABT2TU03</accession>
<feature type="active site" description="Proton acceptor" evidence="7">
    <location>
        <position position="72"/>
    </location>
</feature>
<evidence type="ECO:0000256" key="2">
    <source>
        <dbReference type="ARBA" id="ARBA00012962"/>
    </source>
</evidence>
<feature type="binding site" evidence="7">
    <location>
        <position position="93"/>
    </location>
    <ligand>
        <name>shikimate</name>
        <dbReference type="ChEBI" id="CHEBI:36208"/>
    </ligand>
</feature>
<organism evidence="10 11">
    <name type="scientific">Blautia ammoniilytica</name>
    <dbReference type="NCBI Taxonomy" id="2981782"/>
    <lineage>
        <taxon>Bacteria</taxon>
        <taxon>Bacillati</taxon>
        <taxon>Bacillota</taxon>
        <taxon>Clostridia</taxon>
        <taxon>Lachnospirales</taxon>
        <taxon>Lachnospiraceae</taxon>
        <taxon>Blautia</taxon>
    </lineage>
</organism>
<gene>
    <name evidence="7" type="primary">aroE</name>
    <name evidence="10" type="ORF">OCV61_06410</name>
</gene>
<dbReference type="SUPFAM" id="SSF53223">
    <property type="entry name" value="Aminoacid dehydrogenase-like, N-terminal domain"/>
    <property type="match status" value="1"/>
</dbReference>
<dbReference type="InterPro" id="IPR011342">
    <property type="entry name" value="Shikimate_DH"/>
</dbReference>
<dbReference type="EC" id="1.1.1.25" evidence="2 7"/>
<evidence type="ECO:0000256" key="1">
    <source>
        <dbReference type="ARBA" id="ARBA00004871"/>
    </source>
</evidence>
<comment type="catalytic activity">
    <reaction evidence="7">
        <text>shikimate + NADP(+) = 3-dehydroshikimate + NADPH + H(+)</text>
        <dbReference type="Rhea" id="RHEA:17737"/>
        <dbReference type="ChEBI" id="CHEBI:15378"/>
        <dbReference type="ChEBI" id="CHEBI:16630"/>
        <dbReference type="ChEBI" id="CHEBI:36208"/>
        <dbReference type="ChEBI" id="CHEBI:57783"/>
        <dbReference type="ChEBI" id="CHEBI:58349"/>
        <dbReference type="EC" id="1.1.1.25"/>
    </reaction>
</comment>
<dbReference type="InterPro" id="IPR046346">
    <property type="entry name" value="Aminoacid_DH-like_N_sf"/>
</dbReference>
<comment type="function">
    <text evidence="7">Involved in the biosynthesis of the chorismate, which leads to the biosynthesis of aromatic amino acids. Catalyzes the reversible NADPH linked reduction of 3-dehydroshikimate (DHSA) to yield shikimate (SA).</text>
</comment>
<sequence length="289" mass="31621">MIPITGHTKLTALLGSPVAHSISPSMHNEAFRLLGLDYVYLCFDVGEEGLPAAVQGLKTCGIRGFNLTMPNKNKAVELMDELSPAASLIGAINTVVNDNGRLIGYNTDGMGYMRAVQDAGYDLIGKTLTIMGAGGAATAICAQAALDGVKDIHIFARKTSRFWDRTRRLVDNINHNLPCNAYLHENQDQQALKNAISKSYLLLNATSLGMAPNTENAIITDTSIYHKDLIVSDVIYNPRETRFLQEAKLAGCHTFNGMYMLLYQGAEAFRLWTGQDMPVEQIKAAFFSK</sequence>
<keyword evidence="3 7" id="KW-0028">Amino-acid biosynthesis</keyword>
<evidence type="ECO:0000313" key="10">
    <source>
        <dbReference type="EMBL" id="MCU6765047.1"/>
    </source>
</evidence>
<feature type="domain" description="SDH C-terminal" evidence="9">
    <location>
        <begin position="257"/>
        <end position="285"/>
    </location>
</feature>
<dbReference type="PANTHER" id="PTHR21089">
    <property type="entry name" value="SHIKIMATE DEHYDROGENASE"/>
    <property type="match status" value="1"/>
</dbReference>
<evidence type="ECO:0000256" key="7">
    <source>
        <dbReference type="HAMAP-Rule" id="MF_00222"/>
    </source>
</evidence>
<dbReference type="CDD" id="cd01065">
    <property type="entry name" value="NAD_bind_Shikimate_DH"/>
    <property type="match status" value="1"/>
</dbReference>
<dbReference type="HAMAP" id="MF_00222">
    <property type="entry name" value="Shikimate_DH_AroE"/>
    <property type="match status" value="1"/>
</dbReference>
<dbReference type="InterPro" id="IPR013708">
    <property type="entry name" value="Shikimate_DH-bd_N"/>
</dbReference>
<dbReference type="InterPro" id="IPR022893">
    <property type="entry name" value="Shikimate_DH_fam"/>
</dbReference>
<dbReference type="Pfam" id="PF18317">
    <property type="entry name" value="SDH_C"/>
    <property type="match status" value="1"/>
</dbReference>
<feature type="binding site" evidence="7">
    <location>
        <position position="264"/>
    </location>
    <ligand>
        <name>shikimate</name>
        <dbReference type="ChEBI" id="CHEBI:36208"/>
    </ligand>
</feature>
<evidence type="ECO:0000256" key="6">
    <source>
        <dbReference type="ARBA" id="ARBA00023141"/>
    </source>
</evidence>
<evidence type="ECO:0000256" key="5">
    <source>
        <dbReference type="ARBA" id="ARBA00023002"/>
    </source>
</evidence>
<comment type="subunit">
    <text evidence="7">Homodimer.</text>
</comment>
<feature type="binding site" evidence="7">
    <location>
        <position position="234"/>
    </location>
    <ligand>
        <name>NADP(+)</name>
        <dbReference type="ChEBI" id="CHEBI:58349"/>
    </ligand>
</feature>
<evidence type="ECO:0000259" key="8">
    <source>
        <dbReference type="Pfam" id="PF08501"/>
    </source>
</evidence>
<feature type="binding site" evidence="7">
    <location>
        <begin position="132"/>
        <end position="136"/>
    </location>
    <ligand>
        <name>NADP(+)</name>
        <dbReference type="ChEBI" id="CHEBI:58349"/>
    </ligand>
</feature>
<feature type="domain" description="Shikimate dehydrogenase substrate binding N-terminal" evidence="8">
    <location>
        <begin position="13"/>
        <end position="95"/>
    </location>
</feature>
<comment type="caution">
    <text evidence="10">The sequence shown here is derived from an EMBL/GenBank/DDBJ whole genome shotgun (WGS) entry which is preliminary data.</text>
</comment>
<comment type="caution">
    <text evidence="7">Lacks conserved residue(s) required for the propagation of feature annotation.</text>
</comment>
<dbReference type="RefSeq" id="WP_158421111.1">
    <property type="nucleotide sequence ID" value="NZ_JAOQJL010000009.1"/>
</dbReference>
<dbReference type="Proteomes" id="UP001652409">
    <property type="component" value="Unassembled WGS sequence"/>
</dbReference>
<keyword evidence="4 7" id="KW-0521">NADP</keyword>
<keyword evidence="5 7" id="KW-0560">Oxidoreductase</keyword>
<reference evidence="10 11" key="1">
    <citation type="journal article" date="2021" name="ISME Commun">
        <title>Automated analysis of genomic sequences facilitates high-throughput and comprehensive description of bacteria.</title>
        <authorList>
            <person name="Hitch T.C.A."/>
        </authorList>
    </citation>
    <scope>NUCLEOTIDE SEQUENCE [LARGE SCALE GENOMIC DNA]</scope>
    <source>
        <strain evidence="10 11">Sanger_23</strain>
    </source>
</reference>
<evidence type="ECO:0000313" key="11">
    <source>
        <dbReference type="Proteomes" id="UP001652409"/>
    </source>
</evidence>
<feature type="binding site" evidence="7">
    <location>
        <position position="108"/>
    </location>
    <ligand>
        <name>shikimate</name>
        <dbReference type="ChEBI" id="CHEBI:36208"/>
    </ligand>
</feature>
<keyword evidence="11" id="KW-1185">Reference proteome</keyword>
<dbReference type="InterPro" id="IPR036291">
    <property type="entry name" value="NAD(P)-bd_dom_sf"/>
</dbReference>
<dbReference type="NCBIfam" id="NF001319">
    <property type="entry name" value="PRK00258.3-3"/>
    <property type="match status" value="1"/>
</dbReference>
<dbReference type="Gene3D" id="3.40.50.720">
    <property type="entry name" value="NAD(P)-binding Rossmann-like Domain"/>
    <property type="match status" value="1"/>
</dbReference>
<dbReference type="PANTHER" id="PTHR21089:SF1">
    <property type="entry name" value="BIFUNCTIONAL 3-DEHYDROQUINATE DEHYDRATASE_SHIKIMATE DEHYDROGENASE, CHLOROPLASTIC"/>
    <property type="match status" value="1"/>
</dbReference>
<proteinExistence type="inferred from homology"/>
<feature type="binding site" evidence="7">
    <location>
        <begin position="21"/>
        <end position="23"/>
    </location>
    <ligand>
        <name>shikimate</name>
        <dbReference type="ChEBI" id="CHEBI:36208"/>
    </ligand>
</feature>
<feature type="binding site" evidence="7">
    <location>
        <position position="236"/>
    </location>
    <ligand>
        <name>shikimate</name>
        <dbReference type="ChEBI" id="CHEBI:36208"/>
    </ligand>
</feature>
<dbReference type="InterPro" id="IPR041121">
    <property type="entry name" value="SDH_C"/>
</dbReference>
<name>A0ABT2TU03_9FIRM</name>
<protein>
    <recommendedName>
        <fullName evidence="2 7">Shikimate dehydrogenase (NADP(+))</fullName>
        <shortName evidence="7">SDH</shortName>
        <ecNumber evidence="2 7">1.1.1.25</ecNumber>
    </recommendedName>
</protein>
<evidence type="ECO:0000259" key="9">
    <source>
        <dbReference type="Pfam" id="PF18317"/>
    </source>
</evidence>
<dbReference type="GO" id="GO:0004764">
    <property type="term" value="F:shikimate 3-dehydrogenase (NADP+) activity"/>
    <property type="evidence" value="ECO:0007669"/>
    <property type="project" value="UniProtKB-EC"/>
</dbReference>
<feature type="binding site" evidence="7">
    <location>
        <position position="257"/>
    </location>
    <ligand>
        <name>NADP(+)</name>
        <dbReference type="ChEBI" id="CHEBI:58349"/>
    </ligand>
</feature>
<evidence type="ECO:0000256" key="4">
    <source>
        <dbReference type="ARBA" id="ARBA00022857"/>
    </source>
</evidence>
<comment type="pathway">
    <text evidence="1 7">Metabolic intermediate biosynthesis; chorismate biosynthesis; chorismate from D-erythrose 4-phosphate and phosphoenolpyruvate: step 4/7.</text>
</comment>
<dbReference type="EMBL" id="JAOQJL010000009">
    <property type="protein sequence ID" value="MCU6765047.1"/>
    <property type="molecule type" value="Genomic_DNA"/>
</dbReference>
<keyword evidence="6 7" id="KW-0057">Aromatic amino acid biosynthesis</keyword>
<feature type="binding site" evidence="7">
    <location>
        <position position="68"/>
    </location>
    <ligand>
        <name>shikimate</name>
        <dbReference type="ChEBI" id="CHEBI:36208"/>
    </ligand>
</feature>
<evidence type="ECO:0000256" key="3">
    <source>
        <dbReference type="ARBA" id="ARBA00022605"/>
    </source>
</evidence>
<dbReference type="SUPFAM" id="SSF51735">
    <property type="entry name" value="NAD(P)-binding Rossmann-fold domains"/>
    <property type="match status" value="1"/>
</dbReference>
<dbReference type="Pfam" id="PF08501">
    <property type="entry name" value="Shikimate_dh_N"/>
    <property type="match status" value="1"/>
</dbReference>